<proteinExistence type="predicted"/>
<gene>
    <name evidence="1" type="ORF">A3SI_13939</name>
</gene>
<name>I5C084_9BACT</name>
<dbReference type="Proteomes" id="UP000005551">
    <property type="component" value="Unassembled WGS sequence"/>
</dbReference>
<evidence type="ECO:0008006" key="3">
    <source>
        <dbReference type="Google" id="ProtNLM"/>
    </source>
</evidence>
<dbReference type="InterPro" id="IPR025316">
    <property type="entry name" value="DUF4221"/>
</dbReference>
<reference evidence="1 2" key="1">
    <citation type="submission" date="2012-05" db="EMBL/GenBank/DDBJ databases">
        <title>Genome sequence of Nitritalea halalkaliphila LW7.</title>
        <authorList>
            <person name="Jangir P.K."/>
            <person name="Singh A."/>
            <person name="Shivaji S."/>
            <person name="Sharma R."/>
        </authorList>
    </citation>
    <scope>NUCLEOTIDE SEQUENCE [LARGE SCALE GENOMIC DNA]</scope>
    <source>
        <strain evidence="1 2">LW7</strain>
    </source>
</reference>
<dbReference type="AlphaFoldDB" id="I5C084"/>
<evidence type="ECO:0000313" key="2">
    <source>
        <dbReference type="Proteomes" id="UP000005551"/>
    </source>
</evidence>
<accession>I5C084</accession>
<organism evidence="1 2">
    <name type="scientific">Nitritalea halalkaliphila LW7</name>
    <dbReference type="NCBI Taxonomy" id="1189621"/>
    <lineage>
        <taxon>Bacteria</taxon>
        <taxon>Pseudomonadati</taxon>
        <taxon>Bacteroidota</taxon>
        <taxon>Cytophagia</taxon>
        <taxon>Cytophagales</taxon>
        <taxon>Cyclobacteriaceae</taxon>
        <taxon>Nitritalea</taxon>
    </lineage>
</organism>
<comment type="caution">
    <text evidence="1">The sequence shown here is derived from an EMBL/GenBank/DDBJ whole genome shotgun (WGS) entry which is preliminary data.</text>
</comment>
<sequence>MKHAPVSFAFPPLLACLAGLLLAIACARPIEKKMSSPMPVPEVKVVWDTLTFPDMLEPINLTTGFSSAVASSDGLHLYRFDSRTTRVEAYDVENRRLSGVHPFQEEGPDGIGFGIKKISLAADGGLLISSATRQGHFHLDGRLKKEIKRPKFANDQDQPLTYTYLLFIENPKKTGEYLTLVQNLDKGNAPFLLISDANGKLLNRVEFPELNKMTEKLAVIRDGGQWMGSMGASPMVSYTDEQLLIQNSAFNEAYRYFFADGQLQFFRWHGPYVGAESAFIPPKKLKPDTPAVAETYKALDESIRYGRLNWDPQLQRYYRLSTRDKMSQDPDSGGFYRSLGTQTFVSVFDADLNLIAESRLDGLHVHPGHGFARQGQLLTFRDRDEDLIGLRFQFDLTEEE</sequence>
<dbReference type="PROSITE" id="PS51257">
    <property type="entry name" value="PROKAR_LIPOPROTEIN"/>
    <property type="match status" value="1"/>
</dbReference>
<protein>
    <recommendedName>
        <fullName evidence="3">Phytase-like domain-containing protein</fullName>
    </recommendedName>
</protein>
<dbReference type="Pfam" id="PF13970">
    <property type="entry name" value="DUF4221"/>
    <property type="match status" value="1"/>
</dbReference>
<dbReference type="RefSeq" id="WP_009055975.1">
    <property type="nucleotide sequence ID" value="NZ_AJYA01000031.1"/>
</dbReference>
<dbReference type="EMBL" id="AJYA01000031">
    <property type="protein sequence ID" value="EIM75236.1"/>
    <property type="molecule type" value="Genomic_DNA"/>
</dbReference>
<keyword evidence="2" id="KW-1185">Reference proteome</keyword>
<evidence type="ECO:0000313" key="1">
    <source>
        <dbReference type="EMBL" id="EIM75236.1"/>
    </source>
</evidence>
<dbReference type="OrthoDB" id="833511at2"/>